<gene>
    <name evidence="2" type="ORF">HINF_LOCUS44305</name>
    <name evidence="1" type="ORF">HINF_LOCUS6412</name>
</gene>
<accession>A0ABP1GWL3</accession>
<dbReference type="EMBL" id="CAXDID020000013">
    <property type="protein sequence ID" value="CAL5980951.1"/>
    <property type="molecule type" value="Genomic_DNA"/>
</dbReference>
<reference evidence="1 3" key="1">
    <citation type="submission" date="2024-07" db="EMBL/GenBank/DDBJ databases">
        <authorList>
            <person name="Akdeniz Z."/>
        </authorList>
    </citation>
    <scope>NUCLEOTIDE SEQUENCE [LARGE SCALE GENOMIC DNA]</scope>
</reference>
<comment type="caution">
    <text evidence="1">The sequence shown here is derived from an EMBL/GenBank/DDBJ whole genome shotgun (WGS) entry which is preliminary data.</text>
</comment>
<proteinExistence type="predicted"/>
<sequence>MVNQKEGNISGSIRKLDYSLCQELSVLTQVNVVIKYIVPLTFVQTPRIETPLFIHRHLIIFQKQSGYLQVRSNMTNFGTFIVPVLVSISVTDTFKKYSENLIFLIYRSINNNCINIDQIECQVAQNLYMSYKAQKLFNLIVSKKHFDSIIGRTAVYMN</sequence>
<dbReference type="EMBL" id="CAXDID020000187">
    <property type="protein sequence ID" value="CAL6051300.1"/>
    <property type="molecule type" value="Genomic_DNA"/>
</dbReference>
<organism evidence="1 3">
    <name type="scientific">Hexamita inflata</name>
    <dbReference type="NCBI Taxonomy" id="28002"/>
    <lineage>
        <taxon>Eukaryota</taxon>
        <taxon>Metamonada</taxon>
        <taxon>Diplomonadida</taxon>
        <taxon>Hexamitidae</taxon>
        <taxon>Hexamitinae</taxon>
        <taxon>Hexamita</taxon>
    </lineage>
</organism>
<dbReference type="Proteomes" id="UP001642409">
    <property type="component" value="Unassembled WGS sequence"/>
</dbReference>
<evidence type="ECO:0000313" key="3">
    <source>
        <dbReference type="Proteomes" id="UP001642409"/>
    </source>
</evidence>
<name>A0ABP1GWL3_9EUKA</name>
<keyword evidence="3" id="KW-1185">Reference proteome</keyword>
<evidence type="ECO:0000313" key="1">
    <source>
        <dbReference type="EMBL" id="CAL5980951.1"/>
    </source>
</evidence>
<evidence type="ECO:0000313" key="2">
    <source>
        <dbReference type="EMBL" id="CAL6051300.1"/>
    </source>
</evidence>
<protein>
    <submittedName>
        <fullName evidence="1">Hypothetical_protein</fullName>
    </submittedName>
</protein>